<evidence type="ECO:0000313" key="3">
    <source>
        <dbReference type="EMBL" id="TKW10370.1"/>
    </source>
</evidence>
<evidence type="ECO:0000313" key="4">
    <source>
        <dbReference type="Proteomes" id="UP000298652"/>
    </source>
</evidence>
<dbReference type="InterPro" id="IPR036047">
    <property type="entry name" value="F-box-like_dom_sf"/>
</dbReference>
<feature type="region of interest" description="Disordered" evidence="1">
    <location>
        <begin position="1"/>
        <end position="24"/>
    </location>
</feature>
<dbReference type="Gramene" id="TKW10370">
    <property type="protein sequence ID" value="TKW10370"/>
    <property type="gene ID" value="SEVIR_6G160033v2"/>
</dbReference>
<proteinExistence type="predicted"/>
<dbReference type="PANTHER" id="PTHR13382">
    <property type="entry name" value="MITOCHONDRIAL ATP SYNTHASE COUPLING FACTOR B"/>
    <property type="match status" value="1"/>
</dbReference>
<reference evidence="3" key="1">
    <citation type="submission" date="2019-03" db="EMBL/GenBank/DDBJ databases">
        <title>WGS assembly of Setaria viridis.</title>
        <authorList>
            <person name="Huang P."/>
            <person name="Jenkins J."/>
            <person name="Grimwood J."/>
            <person name="Barry K."/>
            <person name="Healey A."/>
            <person name="Mamidi S."/>
            <person name="Sreedasyam A."/>
            <person name="Shu S."/>
            <person name="Feldman M."/>
            <person name="Wu J."/>
            <person name="Yu Y."/>
            <person name="Chen C."/>
            <person name="Johnson J."/>
            <person name="Rokhsar D."/>
            <person name="Baxter I."/>
            <person name="Schmutz J."/>
            <person name="Brutnell T."/>
            <person name="Kellogg E."/>
        </authorList>
    </citation>
    <scope>NUCLEOTIDE SEQUENCE [LARGE SCALE GENOMIC DNA]</scope>
</reference>
<sequence>MLPTTATASAPPPPPAAAAGAGASASSAGEPHAALLLALGHMRLRELLACARACRGLRDAVAGDPLLWRRLAVEPPLSQRVTDEALLALTDRAGGRLRSLHLLGCPRVSDDGLLRVVQRNPGVTEVRRCSPCAWNWRLVFGLDCSWNRAHVVRG</sequence>
<name>A0A4U6U455_SETVI</name>
<feature type="domain" description="F-box" evidence="2">
    <location>
        <begin position="31"/>
        <end position="72"/>
    </location>
</feature>
<dbReference type="Pfam" id="PF12937">
    <property type="entry name" value="F-box-like"/>
    <property type="match status" value="1"/>
</dbReference>
<dbReference type="PANTHER" id="PTHR13382:SF16">
    <property type="entry name" value="F-BOX PROTEIN SKIP28"/>
    <property type="match status" value="1"/>
</dbReference>
<protein>
    <recommendedName>
        <fullName evidence="2">F-box domain-containing protein</fullName>
    </recommendedName>
</protein>
<organism evidence="3 4">
    <name type="scientific">Setaria viridis</name>
    <name type="common">Green bristlegrass</name>
    <name type="synonym">Setaria italica subsp. viridis</name>
    <dbReference type="NCBI Taxonomy" id="4556"/>
    <lineage>
        <taxon>Eukaryota</taxon>
        <taxon>Viridiplantae</taxon>
        <taxon>Streptophyta</taxon>
        <taxon>Embryophyta</taxon>
        <taxon>Tracheophyta</taxon>
        <taxon>Spermatophyta</taxon>
        <taxon>Magnoliopsida</taxon>
        <taxon>Liliopsida</taxon>
        <taxon>Poales</taxon>
        <taxon>Poaceae</taxon>
        <taxon>PACMAD clade</taxon>
        <taxon>Panicoideae</taxon>
        <taxon>Panicodae</taxon>
        <taxon>Paniceae</taxon>
        <taxon>Cenchrinae</taxon>
        <taxon>Setaria</taxon>
    </lineage>
</organism>
<dbReference type="Proteomes" id="UP000298652">
    <property type="component" value="Chromosome 6"/>
</dbReference>
<dbReference type="Gene3D" id="3.80.10.10">
    <property type="entry name" value="Ribonuclease Inhibitor"/>
    <property type="match status" value="1"/>
</dbReference>
<keyword evidence="4" id="KW-1185">Reference proteome</keyword>
<dbReference type="InterPro" id="IPR001810">
    <property type="entry name" value="F-box_dom"/>
</dbReference>
<evidence type="ECO:0000256" key="1">
    <source>
        <dbReference type="SAM" id="MobiDB-lite"/>
    </source>
</evidence>
<accession>A0A4U6U455</accession>
<dbReference type="OMA" id="IDCMHIS"/>
<dbReference type="EMBL" id="CM016557">
    <property type="protein sequence ID" value="TKW10370.1"/>
    <property type="molecule type" value="Genomic_DNA"/>
</dbReference>
<evidence type="ECO:0000259" key="2">
    <source>
        <dbReference type="Pfam" id="PF12937"/>
    </source>
</evidence>
<dbReference type="InterPro" id="IPR050648">
    <property type="entry name" value="F-box_LRR-repeat"/>
</dbReference>
<gene>
    <name evidence="3" type="ORF">SEVIR_6G160033v2</name>
</gene>
<dbReference type="AlphaFoldDB" id="A0A4U6U455"/>
<dbReference type="InterPro" id="IPR032675">
    <property type="entry name" value="LRR_dom_sf"/>
</dbReference>
<dbReference type="GO" id="GO:0005737">
    <property type="term" value="C:cytoplasm"/>
    <property type="evidence" value="ECO:0007669"/>
    <property type="project" value="TreeGrafter"/>
</dbReference>
<dbReference type="SUPFAM" id="SSF81383">
    <property type="entry name" value="F-box domain"/>
    <property type="match status" value="1"/>
</dbReference>